<dbReference type="FunFam" id="3.30.300.70:FF:000001">
    <property type="entry name" value="Ribosome maturation factor RimP"/>
    <property type="match status" value="1"/>
</dbReference>
<dbReference type="EMBL" id="VDCJ01000346">
    <property type="protein sequence ID" value="MRU23955.1"/>
    <property type="molecule type" value="Genomic_DNA"/>
</dbReference>
<dbReference type="PANTHER" id="PTHR33867">
    <property type="entry name" value="RIBOSOME MATURATION FACTOR RIMP"/>
    <property type="match status" value="1"/>
</dbReference>
<reference evidence="7" key="2">
    <citation type="journal article" date="2020" name="Appl. Environ. Microbiol.">
        <title>Multiple intercontinental introductions associated with the emergence of a plant pathogen in Europe.</title>
        <authorList>
            <person name="Landa B.B."/>
            <person name="Castillo A.I."/>
            <person name="Giampetruzzi A."/>
            <person name="Kahn A."/>
            <person name="Roman-Ecija M."/>
            <person name="Velasco-Amo M.P."/>
            <person name="Navas-Cortes J.A."/>
            <person name="Marco-Noales E."/>
            <person name="Barbe S."/>
            <person name="Moralejo E."/>
            <person name="Coletta-Filho H.D."/>
            <person name="Saldarelli P."/>
            <person name="Saponari M."/>
            <person name="Almeida R.P.P."/>
        </authorList>
    </citation>
    <scope>NUCLEOTIDE SEQUENCE</scope>
    <source>
        <strain evidence="7">XYL1981</strain>
    </source>
</reference>
<dbReference type="NCBIfam" id="NF000931">
    <property type="entry name" value="PRK00092.2-3"/>
    <property type="match status" value="1"/>
</dbReference>
<gene>
    <name evidence="3 7" type="primary">rimP</name>
    <name evidence="7" type="ORF">FG476_07665</name>
</gene>
<evidence type="ECO:0000256" key="4">
    <source>
        <dbReference type="SAM" id="MobiDB-lite"/>
    </source>
</evidence>
<dbReference type="SUPFAM" id="SSF74942">
    <property type="entry name" value="YhbC-like, C-terminal domain"/>
    <property type="match status" value="1"/>
</dbReference>
<dbReference type="AlphaFoldDB" id="A0A9Q4MJF6"/>
<dbReference type="GO" id="GO:0006412">
    <property type="term" value="P:translation"/>
    <property type="evidence" value="ECO:0007669"/>
    <property type="project" value="TreeGrafter"/>
</dbReference>
<keyword evidence="2 3" id="KW-0690">Ribosome biogenesis</keyword>
<dbReference type="InterPro" id="IPR028998">
    <property type="entry name" value="RimP_C"/>
</dbReference>
<feature type="domain" description="Ribosome maturation factor RimP N-terminal" evidence="5">
    <location>
        <begin position="28"/>
        <end position="105"/>
    </location>
</feature>
<evidence type="ECO:0000313" key="8">
    <source>
        <dbReference type="Proteomes" id="UP000474061"/>
    </source>
</evidence>
<evidence type="ECO:0000256" key="2">
    <source>
        <dbReference type="ARBA" id="ARBA00022517"/>
    </source>
</evidence>
<dbReference type="HAMAP" id="MF_01077">
    <property type="entry name" value="RimP"/>
    <property type="match status" value="1"/>
</dbReference>
<dbReference type="GO" id="GO:0000028">
    <property type="term" value="P:ribosomal small subunit assembly"/>
    <property type="evidence" value="ECO:0007669"/>
    <property type="project" value="TreeGrafter"/>
</dbReference>
<dbReference type="InterPro" id="IPR003728">
    <property type="entry name" value="Ribosome_maturation_RimP"/>
</dbReference>
<comment type="function">
    <text evidence="3">Required for maturation of 30S ribosomal subunits.</text>
</comment>
<dbReference type="GO" id="GO:0005829">
    <property type="term" value="C:cytosol"/>
    <property type="evidence" value="ECO:0007669"/>
    <property type="project" value="TreeGrafter"/>
</dbReference>
<dbReference type="Pfam" id="PF17384">
    <property type="entry name" value="DUF150_C"/>
    <property type="match status" value="1"/>
</dbReference>
<evidence type="ECO:0000259" key="5">
    <source>
        <dbReference type="Pfam" id="PF02576"/>
    </source>
</evidence>
<dbReference type="SUPFAM" id="SSF75420">
    <property type="entry name" value="YhbC-like, N-terminal domain"/>
    <property type="match status" value="1"/>
</dbReference>
<accession>A0A9Q4MJF6</accession>
<evidence type="ECO:0000259" key="6">
    <source>
        <dbReference type="Pfam" id="PF17384"/>
    </source>
</evidence>
<proteinExistence type="inferred from homology"/>
<comment type="caution">
    <text evidence="7">The sequence shown here is derived from an EMBL/GenBank/DDBJ whole genome shotgun (WGS) entry which is preliminary data.</text>
</comment>
<dbReference type="CDD" id="cd01734">
    <property type="entry name" value="YlxS_C"/>
    <property type="match status" value="1"/>
</dbReference>
<feature type="region of interest" description="Disordered" evidence="4">
    <location>
        <begin position="186"/>
        <end position="215"/>
    </location>
</feature>
<dbReference type="InterPro" id="IPR035956">
    <property type="entry name" value="RimP_N_sf"/>
</dbReference>
<dbReference type="InterPro" id="IPR036847">
    <property type="entry name" value="RimP_C_sf"/>
</dbReference>
<comment type="similarity">
    <text evidence="3">Belongs to the RimP family.</text>
</comment>
<keyword evidence="1 3" id="KW-0963">Cytoplasm</keyword>
<organism evidence="7 8">
    <name type="scientific">Xylella fastidiosa subsp. multiplex</name>
    <dbReference type="NCBI Taxonomy" id="644357"/>
    <lineage>
        <taxon>Bacteria</taxon>
        <taxon>Pseudomonadati</taxon>
        <taxon>Pseudomonadota</taxon>
        <taxon>Gammaproteobacteria</taxon>
        <taxon>Lysobacterales</taxon>
        <taxon>Lysobacteraceae</taxon>
        <taxon>Xylella</taxon>
    </lineage>
</organism>
<feature type="domain" description="Ribosome maturation factor RimP C-terminal" evidence="6">
    <location>
        <begin position="108"/>
        <end position="175"/>
    </location>
</feature>
<dbReference type="Proteomes" id="UP000474061">
    <property type="component" value="Unassembled WGS sequence"/>
</dbReference>
<protein>
    <recommendedName>
        <fullName evidence="3">Ribosome maturation factor RimP</fullName>
    </recommendedName>
</protein>
<evidence type="ECO:0000256" key="1">
    <source>
        <dbReference type="ARBA" id="ARBA00022490"/>
    </source>
</evidence>
<dbReference type="InterPro" id="IPR028989">
    <property type="entry name" value="RimP_N"/>
</dbReference>
<dbReference type="Gene3D" id="3.30.300.70">
    <property type="entry name" value="RimP-like superfamily, N-terminal"/>
    <property type="match status" value="1"/>
</dbReference>
<dbReference type="Pfam" id="PF02576">
    <property type="entry name" value="RimP_N"/>
    <property type="match status" value="1"/>
</dbReference>
<sequence>MHHFSAGRNSIGLRQSVSDKGIEIVNLLAPKVEMLGFDLLGAEYVLVPSGAILRLYIDIPFAMQPECMVSIDDCERVSREVSAYLDLEEPISGNYTLEVSSPGLDRRLFTLEQFARHHNHLVKVGLKLQQHGSRRLQGKIVRVEQVGGFVVLLVNGVELAVDFNNIDKARIVPDWSALGLAPLEKSKHDTKKMSQGNKKPSNESAARQAVRGVIR</sequence>
<dbReference type="PANTHER" id="PTHR33867:SF1">
    <property type="entry name" value="RIBOSOME MATURATION FACTOR RIMP"/>
    <property type="match status" value="1"/>
</dbReference>
<feature type="compositionally biased region" description="Polar residues" evidence="4">
    <location>
        <begin position="193"/>
        <end position="205"/>
    </location>
</feature>
<evidence type="ECO:0000313" key="7">
    <source>
        <dbReference type="EMBL" id="MRU23955.1"/>
    </source>
</evidence>
<reference evidence="7" key="1">
    <citation type="submission" date="2019-05" db="EMBL/GenBank/DDBJ databases">
        <authorList>
            <person name="Castillo A."/>
            <person name="Giampetruzzi A."/>
            <person name="Landa B."/>
            <person name="Saponari M."/>
            <person name="Almeida R.P.P."/>
            <person name="Moralejo E."/>
            <person name="Marco-Noales E."/>
            <person name="Velasco-Amo M.P."/>
            <person name="Roman-Ecija M."/>
            <person name="Navarro I."/>
            <person name="Monterde A."/>
            <person name="Barbe S."/>
        </authorList>
    </citation>
    <scope>NUCLEOTIDE SEQUENCE</scope>
    <source>
        <strain evidence="7">XYL1981</strain>
    </source>
</reference>
<comment type="subcellular location">
    <subcellularLocation>
        <location evidence="3">Cytoplasm</location>
    </subcellularLocation>
</comment>
<evidence type="ECO:0000256" key="3">
    <source>
        <dbReference type="HAMAP-Rule" id="MF_01077"/>
    </source>
</evidence>
<name>A0A9Q4MJF6_XYLFS</name>